<dbReference type="Pfam" id="PF06098">
    <property type="entry name" value="Radial_spoke_3"/>
    <property type="match status" value="1"/>
</dbReference>
<feature type="compositionally biased region" description="Basic and acidic residues" evidence="9">
    <location>
        <begin position="394"/>
        <end position="418"/>
    </location>
</feature>
<dbReference type="SUPFAM" id="SSF55073">
    <property type="entry name" value="Nucleotide cyclase"/>
    <property type="match status" value="1"/>
</dbReference>
<reference evidence="13" key="1">
    <citation type="journal article" date="2018" name="Nat. Microbiol.">
        <title>Leveraging single-cell genomics to expand the fungal tree of life.</title>
        <authorList>
            <person name="Ahrendt S.R."/>
            <person name="Quandt C.A."/>
            <person name="Ciobanu D."/>
            <person name="Clum A."/>
            <person name="Salamov A."/>
            <person name="Andreopoulos B."/>
            <person name="Cheng J.F."/>
            <person name="Woyke T."/>
            <person name="Pelin A."/>
            <person name="Henrissat B."/>
            <person name="Reynolds N.K."/>
            <person name="Benny G.L."/>
            <person name="Smith M.E."/>
            <person name="James T.Y."/>
            <person name="Grigoriev I.V."/>
        </authorList>
    </citation>
    <scope>NUCLEOTIDE SEQUENCE [LARGE SCALE GENOMIC DNA]</scope>
</reference>
<dbReference type="InterPro" id="IPR003018">
    <property type="entry name" value="GAF"/>
</dbReference>
<dbReference type="InterPro" id="IPR029787">
    <property type="entry name" value="Nucleotide_cyclase"/>
</dbReference>
<comment type="subcellular location">
    <subcellularLocation>
        <location evidence="1">Cytoplasm</location>
        <location evidence="1">Cytoskeleton</location>
        <location evidence="1">Flagellum axoneme</location>
    </subcellularLocation>
</comment>
<feature type="region of interest" description="Disordered" evidence="9">
    <location>
        <begin position="581"/>
        <end position="600"/>
    </location>
</feature>
<evidence type="ECO:0000256" key="6">
    <source>
        <dbReference type="ARBA" id="ARBA00023069"/>
    </source>
</evidence>
<evidence type="ECO:0000256" key="8">
    <source>
        <dbReference type="ARBA" id="ARBA00023273"/>
    </source>
</evidence>
<feature type="compositionally biased region" description="Basic and acidic residues" evidence="9">
    <location>
        <begin position="651"/>
        <end position="662"/>
    </location>
</feature>
<feature type="compositionally biased region" description="Basic and acidic residues" evidence="9">
    <location>
        <begin position="833"/>
        <end position="847"/>
    </location>
</feature>
<feature type="region of interest" description="Disordered" evidence="9">
    <location>
        <begin position="1510"/>
        <end position="1661"/>
    </location>
</feature>
<keyword evidence="4" id="KW-0597">Phosphoprotein</keyword>
<dbReference type="Proteomes" id="UP000269721">
    <property type="component" value="Unassembled WGS sequence"/>
</dbReference>
<keyword evidence="3" id="KW-0963">Cytoplasm</keyword>
<evidence type="ECO:0000313" key="13">
    <source>
        <dbReference type="Proteomes" id="UP000269721"/>
    </source>
</evidence>
<sequence length="1959" mass="215820">MEGGMKSQCISTYLHTGPYDDLHGLQIRPRGRLKLDHEQESRQVEREGGGAMLSSGLRAGKARWGWRLSARRSKFECHVPSQTLDPGARLRVNAFALWTRNYSLQSEKANFSSVPDTTPTEHLLGDQHPTPSRMQRVAPFLESETMSFPSEPALPTLPKEPGTVPVRDLSESDRTSGSLMSSKPVESPAGMTDSDLPREERTTKDGTKIAVGEDYMGRLPHISSAHAVESAMAGGTVDHFGAPVQTRAVEEVASLEESVRPTHSTLLTDSAQGDASNVNFEPLVVAPDTPKQIDTNSGIDETKAPVDELAPATIQRDKWGRPVIDPSRQSRLGNPVNTHTLWAESSELRIIGQSGGVGSPSTVAVTRRESHLITPSPTVVMHPETKKSLQNRSHSKDLGPTKGANDGKPRGDKDDMQQRESAPTSGHISRDRNLNVAHGLAPRIGASVGDDGGIGGPVTHSTEKSDTPKTVAPPLSKHYPIRANLSEPSIQDQRLIKINPPEPTRVDEGIEVSTTGSNKMSEQPKTELPVLAKQSSIRANRSEQSIQDPRLSKINGGHGVAPKHDEPRIAIDQQTIAGASIREDRSSVLPGVSSASDLSKPEPRLFAKQFSIRANRSEQSIQDRRISRSPNSFSADLLRSTTPDASAKRHKDVDVLKVEARGSGKRQSMSHDRIASADADAEHREHRGRSASRSRRDIADAPSAREPSREHRGRAVEPAPHSDDAGSDERLAPRSAPRESVSTRRQSSAFRSESTSSPGRSLETVVDRPATRKRAATDAGVMTKAKVAPPASTAFRSAAPDTLKEKRKEEVPRLEKKSDQKRGRVDPVVLSDPAEKEKHERRTERGSVKSLAAKTQSGHKKKVKSEDTTRWATPFATYAAPTMVQWRAEYARLRIVHSLNFPDAGEGKIWVMVANRFPNQAATHNRKPEIKSLLPADPEARLNKLTALAAEKLGSPCCVLSIVDEETVCWKSAFWGGTHLPAKQKETRSESLASVVVQDSTKSGIVVLDAKSDQRCINAFPAREGLEFFAGVPILFISVLSTNEFPCRLRDGYVIGVLSISGPARTHFLQMDMTILQRFGAWAAGEIGTHAMRQELDIREEMQRARARLGQLDRQKKGDEASNRQLIEEALRIIREGLRSVAVLFLRFSPDSDGLTLDNAEAGALVMDPMPPSAESQVDADLSKSIETGAAALVWSHRRPSAVLLAFFEGQWRTITKQESLFLSSCANAVSSIWERAEITEAFRQIFEEWKSLSRALTHAAPAVDDARGLTPAVCIIEPLMSTAAYPLKTIPTGTDEATDVGDQLGVMSARESLEMLVDFSQMCEVLAKKHELRSVRNFGNLFFLTADVGPGTGTCMSLAALAIELQATLRTYQQTTKVNVRARVGMHCDFISSSMAPKPELRNIWSGIANFAYTLECLAEDGIVVSEAFYRATKEAYEFQALDPVYLQGQGCVTIFTLEGHIPEAAPDEAPASDLIEFLPASSPTELRRTIETRHWPGGRRPALSVVQVPESSVTGLHSQAGEDGRGSQLSSHTGAMFQQAERPKHRSAVATPSLPRIEPIGSDQDLSGAKGCEQELTPGSRVNNPGRRHPNRLWLRPRESMLASPSAAPALPKGGQMQTTASNFDPTSTRQQGAEAYSFASEPRPVQAPRKKYRDPTESDAIMKSPSVNIMYDRRIHRGNTYASPTIPLHAQPDPLEVQKQNDLKRRIRARRRAEAQRRVRTPDPVDGRKHIDIQTDLYLEELTDKVPEAFAATQTDAFLDRAPSPLYIPQKSGVDVATQVYDGELFDFDYEVAPILEILVGKTIEQALMEVHEEEELELLRRHQLAFEERRNAELAEVQRMEDAERRRTEEKERRVKEQIMILKEKQEVAEKIAARAFAQSYLQNLVPTVFDSLSTNGYFYDAVEKEVETLFLPWLNNQVDRSIQQEALASHLVDDIIRNAVRTMRNDGVPPPDHE</sequence>
<keyword evidence="7" id="KW-0206">Cytoskeleton</keyword>
<dbReference type="InterPro" id="IPR029016">
    <property type="entry name" value="GAF-like_dom_sf"/>
</dbReference>
<evidence type="ECO:0000256" key="7">
    <source>
        <dbReference type="ARBA" id="ARBA00023212"/>
    </source>
</evidence>
<evidence type="ECO:0000256" key="9">
    <source>
        <dbReference type="SAM" id="MobiDB-lite"/>
    </source>
</evidence>
<dbReference type="EMBL" id="KZ994283">
    <property type="protein sequence ID" value="RKO93328.1"/>
    <property type="molecule type" value="Genomic_DNA"/>
</dbReference>
<evidence type="ECO:0000256" key="3">
    <source>
        <dbReference type="ARBA" id="ARBA00022490"/>
    </source>
</evidence>
<dbReference type="GO" id="GO:0005929">
    <property type="term" value="C:cilium"/>
    <property type="evidence" value="ECO:0007669"/>
    <property type="project" value="TreeGrafter"/>
</dbReference>
<keyword evidence="5" id="KW-0282">Flagellum</keyword>
<dbReference type="Gene3D" id="3.30.70.1230">
    <property type="entry name" value="Nucleotide cyclase"/>
    <property type="match status" value="1"/>
</dbReference>
<dbReference type="GO" id="GO:0035556">
    <property type="term" value="P:intracellular signal transduction"/>
    <property type="evidence" value="ECO:0007669"/>
    <property type="project" value="InterPro"/>
</dbReference>
<gene>
    <name evidence="12" type="ORF">BDK51DRAFT_34924</name>
</gene>
<feature type="compositionally biased region" description="Basic and acidic residues" evidence="9">
    <location>
        <begin position="706"/>
        <end position="732"/>
    </location>
</feature>
<feature type="region of interest" description="Disordered" evidence="9">
    <location>
        <begin position="374"/>
        <end position="475"/>
    </location>
</feature>
<dbReference type="OrthoDB" id="313308at2759"/>
<feature type="compositionally biased region" description="Basic and acidic residues" evidence="9">
    <location>
        <begin position="195"/>
        <end position="207"/>
    </location>
</feature>
<comment type="similarity">
    <text evidence="2">Belongs to the flagellar radial spoke RSP3 family.</text>
</comment>
<feature type="compositionally biased region" description="Polar residues" evidence="9">
    <location>
        <begin position="628"/>
        <end position="644"/>
    </location>
</feature>
<dbReference type="Pfam" id="PF00211">
    <property type="entry name" value="Guanylate_cyc"/>
    <property type="match status" value="1"/>
</dbReference>
<feature type="compositionally biased region" description="Polar residues" evidence="9">
    <location>
        <begin position="743"/>
        <end position="759"/>
    </location>
</feature>
<name>A0A4P9WNQ3_9FUNG</name>
<feature type="domain" description="Guanylate cyclase" evidence="10">
    <location>
        <begin position="1310"/>
        <end position="1460"/>
    </location>
</feature>
<dbReference type="PANTHER" id="PTHR21648:SF0">
    <property type="entry name" value="RADIAL SPOKE HEAD PROTEIN 3 HOMOLOG"/>
    <property type="match status" value="1"/>
</dbReference>
<feature type="region of interest" description="Disordered" evidence="9">
    <location>
        <begin position="110"/>
        <end position="132"/>
    </location>
</feature>
<feature type="compositionally biased region" description="Polar residues" evidence="9">
    <location>
        <begin position="1618"/>
        <end position="1634"/>
    </location>
</feature>
<feature type="domain" description="GAF" evidence="11">
    <location>
        <begin position="937"/>
        <end position="1087"/>
    </location>
</feature>
<keyword evidence="8" id="KW-0966">Cell projection</keyword>
<dbReference type="GO" id="GO:0009190">
    <property type="term" value="P:cyclic nucleotide biosynthetic process"/>
    <property type="evidence" value="ECO:0007669"/>
    <property type="project" value="InterPro"/>
</dbReference>
<feature type="region of interest" description="Disordered" evidence="9">
    <location>
        <begin position="611"/>
        <end position="867"/>
    </location>
</feature>
<evidence type="ECO:0000256" key="1">
    <source>
        <dbReference type="ARBA" id="ARBA00004611"/>
    </source>
</evidence>
<feature type="compositionally biased region" description="Basic and acidic residues" evidence="9">
    <location>
        <begin position="669"/>
        <end position="685"/>
    </location>
</feature>
<evidence type="ECO:0000256" key="4">
    <source>
        <dbReference type="ARBA" id="ARBA00022553"/>
    </source>
</evidence>
<keyword evidence="13" id="KW-1185">Reference proteome</keyword>
<feature type="compositionally biased region" description="Basic and acidic residues" evidence="9">
    <location>
        <begin position="802"/>
        <end position="825"/>
    </location>
</feature>
<dbReference type="Pfam" id="PF01590">
    <property type="entry name" value="GAF"/>
    <property type="match status" value="1"/>
</dbReference>
<evidence type="ECO:0000259" key="10">
    <source>
        <dbReference type="Pfam" id="PF00211"/>
    </source>
</evidence>
<accession>A0A4P9WNQ3</accession>
<feature type="region of interest" description="Disordered" evidence="9">
    <location>
        <begin position="534"/>
        <end position="564"/>
    </location>
</feature>
<dbReference type="SUPFAM" id="SSF55781">
    <property type="entry name" value="GAF domain-like"/>
    <property type="match status" value="1"/>
</dbReference>
<feature type="region of interest" description="Disordered" evidence="9">
    <location>
        <begin position="147"/>
        <end position="211"/>
    </location>
</feature>
<evidence type="ECO:0000259" key="11">
    <source>
        <dbReference type="Pfam" id="PF01590"/>
    </source>
</evidence>
<dbReference type="InterPro" id="IPR009290">
    <property type="entry name" value="Radial_spoke_3"/>
</dbReference>
<evidence type="ECO:0000256" key="2">
    <source>
        <dbReference type="ARBA" id="ARBA00006737"/>
    </source>
</evidence>
<dbReference type="Gene3D" id="3.30.450.40">
    <property type="match status" value="1"/>
</dbReference>
<feature type="compositionally biased region" description="Polar residues" evidence="9">
    <location>
        <begin position="110"/>
        <end position="120"/>
    </location>
</feature>
<dbReference type="PANTHER" id="PTHR21648">
    <property type="entry name" value="FLAGELLAR RADIAL SPOKE PROTEIN 3"/>
    <property type="match status" value="1"/>
</dbReference>
<feature type="compositionally biased region" description="Low complexity" evidence="9">
    <location>
        <begin position="1604"/>
        <end position="1614"/>
    </location>
</feature>
<organism evidence="12 13">
    <name type="scientific">Blyttiomyces helicus</name>
    <dbReference type="NCBI Taxonomy" id="388810"/>
    <lineage>
        <taxon>Eukaryota</taxon>
        <taxon>Fungi</taxon>
        <taxon>Fungi incertae sedis</taxon>
        <taxon>Chytridiomycota</taxon>
        <taxon>Chytridiomycota incertae sedis</taxon>
        <taxon>Chytridiomycetes</taxon>
        <taxon>Chytridiomycetes incertae sedis</taxon>
        <taxon>Blyttiomyces</taxon>
    </lineage>
</organism>
<proteinExistence type="inferred from homology"/>
<evidence type="ECO:0000256" key="5">
    <source>
        <dbReference type="ARBA" id="ARBA00022846"/>
    </source>
</evidence>
<dbReference type="InterPro" id="IPR001054">
    <property type="entry name" value="A/G_cyclase"/>
</dbReference>
<evidence type="ECO:0000313" key="12">
    <source>
        <dbReference type="EMBL" id="RKO93328.1"/>
    </source>
</evidence>
<protein>
    <submittedName>
        <fullName evidence="12">Radial spoke protein 3-domain-containing protein</fullName>
    </submittedName>
</protein>
<keyword evidence="6" id="KW-0969">Cilium</keyword>
<feature type="compositionally biased region" description="Polar residues" evidence="9">
    <location>
        <begin position="534"/>
        <end position="547"/>
    </location>
</feature>